<evidence type="ECO:0000313" key="4">
    <source>
        <dbReference type="EMBL" id="KIO15445.1"/>
    </source>
</evidence>
<keyword evidence="1 3" id="KW-0853">WD repeat</keyword>
<dbReference type="EMBL" id="KN824069">
    <property type="protein sequence ID" value="KIO15445.1"/>
    <property type="molecule type" value="Genomic_DNA"/>
</dbReference>
<dbReference type="PROSITE" id="PS50294">
    <property type="entry name" value="WD_REPEATS_REGION"/>
    <property type="match status" value="2"/>
</dbReference>
<dbReference type="Proteomes" id="UP000054248">
    <property type="component" value="Unassembled WGS sequence"/>
</dbReference>
<evidence type="ECO:0000313" key="5">
    <source>
        <dbReference type="Proteomes" id="UP000054248"/>
    </source>
</evidence>
<feature type="non-terminal residue" evidence="4">
    <location>
        <position position="1"/>
    </location>
</feature>
<keyword evidence="5" id="KW-1185">Reference proteome</keyword>
<dbReference type="InterPro" id="IPR036322">
    <property type="entry name" value="WD40_repeat_dom_sf"/>
</dbReference>
<dbReference type="AlphaFoldDB" id="A0A0C3PMA1"/>
<feature type="repeat" description="WD" evidence="3">
    <location>
        <begin position="104"/>
        <end position="145"/>
    </location>
</feature>
<dbReference type="STRING" id="1051891.A0A0C3PMA1"/>
<accession>A0A0C3PMA1</accession>
<dbReference type="GO" id="GO:1990234">
    <property type="term" value="C:transferase complex"/>
    <property type="evidence" value="ECO:0007669"/>
    <property type="project" value="UniProtKB-ARBA"/>
</dbReference>
<dbReference type="PANTHER" id="PTHR22847:SF637">
    <property type="entry name" value="WD REPEAT DOMAIN 5B"/>
    <property type="match status" value="1"/>
</dbReference>
<dbReference type="SUPFAM" id="SSF50978">
    <property type="entry name" value="WD40 repeat-like"/>
    <property type="match status" value="1"/>
</dbReference>
<keyword evidence="2" id="KW-0677">Repeat</keyword>
<dbReference type="PRINTS" id="PR00320">
    <property type="entry name" value="GPROTEINBRPT"/>
</dbReference>
<reference evidence="4 5" key="1">
    <citation type="submission" date="2014-04" db="EMBL/GenBank/DDBJ databases">
        <authorList>
            <consortium name="DOE Joint Genome Institute"/>
            <person name="Kuo A."/>
            <person name="Girlanda M."/>
            <person name="Perotto S."/>
            <person name="Kohler A."/>
            <person name="Nagy L.G."/>
            <person name="Floudas D."/>
            <person name="Copeland A."/>
            <person name="Barry K.W."/>
            <person name="Cichocki N."/>
            <person name="Veneault-Fourrey C."/>
            <person name="LaButti K."/>
            <person name="Lindquist E.A."/>
            <person name="Lipzen A."/>
            <person name="Lundell T."/>
            <person name="Morin E."/>
            <person name="Murat C."/>
            <person name="Sun H."/>
            <person name="Tunlid A."/>
            <person name="Henrissat B."/>
            <person name="Grigoriev I.V."/>
            <person name="Hibbett D.S."/>
            <person name="Martin F."/>
            <person name="Nordberg H.P."/>
            <person name="Cantor M.N."/>
            <person name="Hua S.X."/>
        </authorList>
    </citation>
    <scope>NUCLEOTIDE SEQUENCE [LARGE SCALE GENOMIC DNA]</scope>
    <source>
        <strain evidence="4 5">MUT 4182</strain>
    </source>
</reference>
<dbReference type="Gene3D" id="2.130.10.10">
    <property type="entry name" value="YVTN repeat-like/Quinoprotein amine dehydrogenase"/>
    <property type="match status" value="1"/>
</dbReference>
<protein>
    <submittedName>
        <fullName evidence="4">Uncharacterized protein</fullName>
    </submittedName>
</protein>
<name>A0A0C3PMA1_9AGAM</name>
<dbReference type="OrthoDB" id="538223at2759"/>
<dbReference type="HOGENOM" id="CLU_000288_57_19_1"/>
<gene>
    <name evidence="4" type="ORF">M407DRAFT_43266</name>
</gene>
<evidence type="ECO:0000256" key="3">
    <source>
        <dbReference type="PROSITE-ProRule" id="PRU00221"/>
    </source>
</evidence>
<dbReference type="InterPro" id="IPR015943">
    <property type="entry name" value="WD40/YVTN_repeat-like_dom_sf"/>
</dbReference>
<dbReference type="InterPro" id="IPR020472">
    <property type="entry name" value="WD40_PAC1"/>
</dbReference>
<dbReference type="Pfam" id="PF00400">
    <property type="entry name" value="WD40"/>
    <property type="match status" value="3"/>
</dbReference>
<reference evidence="5" key="2">
    <citation type="submission" date="2015-01" db="EMBL/GenBank/DDBJ databases">
        <title>Evolutionary Origins and Diversification of the Mycorrhizal Mutualists.</title>
        <authorList>
            <consortium name="DOE Joint Genome Institute"/>
            <consortium name="Mycorrhizal Genomics Consortium"/>
            <person name="Kohler A."/>
            <person name="Kuo A."/>
            <person name="Nagy L.G."/>
            <person name="Floudas D."/>
            <person name="Copeland A."/>
            <person name="Barry K.W."/>
            <person name="Cichocki N."/>
            <person name="Veneault-Fourrey C."/>
            <person name="LaButti K."/>
            <person name="Lindquist E.A."/>
            <person name="Lipzen A."/>
            <person name="Lundell T."/>
            <person name="Morin E."/>
            <person name="Murat C."/>
            <person name="Riley R."/>
            <person name="Ohm R."/>
            <person name="Sun H."/>
            <person name="Tunlid A."/>
            <person name="Henrissat B."/>
            <person name="Grigoriev I.V."/>
            <person name="Hibbett D.S."/>
            <person name="Martin F."/>
        </authorList>
    </citation>
    <scope>NUCLEOTIDE SEQUENCE [LARGE SCALE GENOMIC DNA]</scope>
    <source>
        <strain evidence="5">MUT 4182</strain>
    </source>
</reference>
<dbReference type="PANTHER" id="PTHR22847">
    <property type="entry name" value="WD40 REPEAT PROTEIN"/>
    <property type="match status" value="1"/>
</dbReference>
<dbReference type="PROSITE" id="PS50082">
    <property type="entry name" value="WD_REPEATS_2"/>
    <property type="match status" value="2"/>
</dbReference>
<evidence type="ECO:0000256" key="2">
    <source>
        <dbReference type="ARBA" id="ARBA00022737"/>
    </source>
</evidence>
<feature type="non-terminal residue" evidence="4">
    <location>
        <position position="179"/>
    </location>
</feature>
<dbReference type="SMART" id="SM00320">
    <property type="entry name" value="WD40"/>
    <property type="match status" value="3"/>
</dbReference>
<evidence type="ECO:0000256" key="1">
    <source>
        <dbReference type="ARBA" id="ARBA00022574"/>
    </source>
</evidence>
<proteinExistence type="predicted"/>
<sequence>DVHRFARAFDEPIAFSPLHIYTSALAHCPKKTELWKRYRKDAKTVTIRGVQPPMWSSDVWSKSVGGGVQSVAFSSDGTHLASGCDDQIIRLLDPNTGREVGEPLKGHSSAVSSVCFSPDGKLLASGSEDHTIRLWDPRTGSQVGEPLTGHSDPVWSVCFSPDSKLLASGSSDHTIRLWD</sequence>
<organism evidence="4 5">
    <name type="scientific">Tulasnella calospora MUT 4182</name>
    <dbReference type="NCBI Taxonomy" id="1051891"/>
    <lineage>
        <taxon>Eukaryota</taxon>
        <taxon>Fungi</taxon>
        <taxon>Dikarya</taxon>
        <taxon>Basidiomycota</taxon>
        <taxon>Agaricomycotina</taxon>
        <taxon>Agaricomycetes</taxon>
        <taxon>Cantharellales</taxon>
        <taxon>Tulasnellaceae</taxon>
        <taxon>Tulasnella</taxon>
    </lineage>
</organism>
<dbReference type="InterPro" id="IPR001680">
    <property type="entry name" value="WD40_rpt"/>
</dbReference>
<feature type="repeat" description="WD" evidence="3">
    <location>
        <begin position="147"/>
        <end position="179"/>
    </location>
</feature>